<accession>F8DZI0</accession>
<dbReference type="HOGENOM" id="CLU_1425828_0_0_11"/>
<dbReference type="OrthoDB" id="4407718at2"/>
<evidence type="ECO:0000313" key="1">
    <source>
        <dbReference type="EMBL" id="AEI09799.1"/>
    </source>
</evidence>
<dbReference type="Proteomes" id="UP000000492">
    <property type="component" value="Chromosome"/>
</dbReference>
<evidence type="ECO:0000313" key="2">
    <source>
        <dbReference type="Proteomes" id="UP000000492"/>
    </source>
</evidence>
<dbReference type="EMBL" id="CP002857">
    <property type="protein sequence ID" value="AEI09799.1"/>
    <property type="molecule type" value="Genomic_DNA"/>
</dbReference>
<proteinExistence type="predicted"/>
<dbReference type="AlphaFoldDB" id="F8DZI0"/>
<gene>
    <name evidence="1" type="ordered locus">CRES_1445</name>
</gene>
<organism evidence="1 2">
    <name type="scientific">Corynebacterium resistens (strain DSM 45100 / JCM 12819 / GTC 2026 / SICGH 158)</name>
    <dbReference type="NCBI Taxonomy" id="662755"/>
    <lineage>
        <taxon>Bacteria</taxon>
        <taxon>Bacillati</taxon>
        <taxon>Actinomycetota</taxon>
        <taxon>Actinomycetes</taxon>
        <taxon>Mycobacteriales</taxon>
        <taxon>Corynebacteriaceae</taxon>
        <taxon>Corynebacterium</taxon>
    </lineage>
</organism>
<protein>
    <submittedName>
        <fullName evidence="1">Uncharacterized protein</fullName>
    </submittedName>
</protein>
<name>F8DZI0_CORRG</name>
<reference evidence="1 2" key="1">
    <citation type="journal article" date="2012" name="BMC Genomics">
        <title>Complete genome sequence, lifestyle, and multi-drug resistance of the human pathogen Corynebacterium resistens DSM 45100 isolated from blood samples of a leukemia patient.</title>
        <authorList>
            <person name="Schroder J."/>
            <person name="Maus I."/>
            <person name="Meyer K."/>
            <person name="Wordemann S."/>
            <person name="Blom J."/>
            <person name="Jaenicke S."/>
            <person name="Schneider J."/>
            <person name="Trost E."/>
            <person name="Tauch A."/>
        </authorList>
    </citation>
    <scope>NUCLEOTIDE SEQUENCE [LARGE SCALE GENOMIC DNA]</scope>
    <source>
        <strain evidence="2">DSM 45100 / JCM 12819 / CCUG 50093 / GTC 2026 / SICGH 158</strain>
    </source>
</reference>
<sequence>MMKSSSPLKNTTNLVPALSTERAAQRILGFLRHPRSLVRINPSWSAPEVQMEPTSGTHSDSGLHTTVKAYRRRVSPAAWRRITGEDPSATPSSPCTAANPIPKATELYMVTLHANVQGEPVEVDREVRNSTAKIHSLFRLVCGDAPHGIVAIAEAQQDGSRCWTWHVLLTGDQIRQRDHMLANPSHPRAA</sequence>
<dbReference type="RefSeq" id="WP_013888809.1">
    <property type="nucleotide sequence ID" value="NC_015673.1"/>
</dbReference>
<keyword evidence="2" id="KW-1185">Reference proteome</keyword>
<dbReference type="KEGG" id="crd:CRES_1445"/>